<dbReference type="InterPro" id="IPR003448">
    <property type="entry name" value="Mopterin_biosynth_MoaE"/>
</dbReference>
<dbReference type="Proteomes" id="UP000006622">
    <property type="component" value="Chromosome"/>
</dbReference>
<dbReference type="Pfam" id="PF03205">
    <property type="entry name" value="MobB"/>
    <property type="match status" value="1"/>
</dbReference>
<gene>
    <name evidence="2" type="ordered locus">Mzhil_0997</name>
</gene>
<dbReference type="NCBIfam" id="NF011061">
    <property type="entry name" value="PRK14493.1"/>
    <property type="match status" value="1"/>
</dbReference>
<dbReference type="Pfam" id="PF02391">
    <property type="entry name" value="MoaE"/>
    <property type="match status" value="1"/>
</dbReference>
<sequence>MPKDGCYFMKVVSVVGYKNTGKTDIVTKIIRKLVKKGSVGTIKHMRSHEFIDPDTDTGKHFAAGAEIVSGIVNSGVITYSKSSSIEDSLNTLADNGIDFAIVEGGKETDLPKIIIENGSGLCDLTNIVAKISLHEEQEIEYLVEIILSLPDWETLGSLIKKAKLNPDIKECGAIGTFTGIVREQTGNLKTRMLVFEKYEDVAEQKIQDICKSLKQKEGINEVLIHHKSGMIKPGQDIVYIVIAASHRHQLFPALSEAIERLKAEVPVWKKEFTFDGEYWVHDK</sequence>
<evidence type="ECO:0000259" key="1">
    <source>
        <dbReference type="Pfam" id="PF03205"/>
    </source>
</evidence>
<dbReference type="SUPFAM" id="SSF52540">
    <property type="entry name" value="P-loop containing nucleoside triphosphate hydrolases"/>
    <property type="match status" value="1"/>
</dbReference>
<reference evidence="2" key="1">
    <citation type="submission" date="2010-07" db="EMBL/GenBank/DDBJ databases">
        <title>The complete genome of Methanosalsum zhilinae DSM 4017.</title>
        <authorList>
            <consortium name="US DOE Joint Genome Institute (JGI-PGF)"/>
            <person name="Lucas S."/>
            <person name="Copeland A."/>
            <person name="Lapidus A."/>
            <person name="Glavina del Rio T."/>
            <person name="Dalin E."/>
            <person name="Tice H."/>
            <person name="Bruce D."/>
            <person name="Goodwin L."/>
            <person name="Pitluck S."/>
            <person name="Kyrpides N."/>
            <person name="Mavromatis K."/>
            <person name="Ovchinnikova G."/>
            <person name="Daligault H."/>
            <person name="Detter J.C."/>
            <person name="Han C."/>
            <person name="Tapia R."/>
            <person name="Larimer F."/>
            <person name="Land M."/>
            <person name="Hauser L."/>
            <person name="Markowitz V."/>
            <person name="Cheng J.-F."/>
            <person name="Hugenholtz P."/>
            <person name="Woyke T."/>
            <person name="Wu D."/>
            <person name="Spring S."/>
            <person name="Schueler E."/>
            <person name="Brambilla E."/>
            <person name="Klenk H.-P."/>
            <person name="Eisen J.A."/>
        </authorList>
    </citation>
    <scope>NUCLEOTIDE SEQUENCE</scope>
    <source>
        <strain evidence="2">DSM 4017</strain>
    </source>
</reference>
<dbReference type="InterPro" id="IPR036563">
    <property type="entry name" value="MoaE_sf"/>
</dbReference>
<evidence type="ECO:0000313" key="2">
    <source>
        <dbReference type="EMBL" id="AEH60854.1"/>
    </source>
</evidence>
<dbReference type="EMBL" id="CP002101">
    <property type="protein sequence ID" value="AEH60854.1"/>
    <property type="molecule type" value="Genomic_DNA"/>
</dbReference>
<dbReference type="HOGENOM" id="CLU_088141_0_0_2"/>
<dbReference type="SUPFAM" id="SSF54690">
    <property type="entry name" value="Molybdopterin synthase subunit MoaE"/>
    <property type="match status" value="1"/>
</dbReference>
<dbReference type="KEGG" id="mzh:Mzhil_0997"/>
<dbReference type="PANTHER" id="PTHR23404">
    <property type="entry name" value="MOLYBDOPTERIN SYNTHASE RELATED"/>
    <property type="match status" value="1"/>
</dbReference>
<dbReference type="STRING" id="679901.Mzhil_0997"/>
<accession>F7XLN1</accession>
<dbReference type="Gene3D" id="3.40.50.300">
    <property type="entry name" value="P-loop containing nucleotide triphosphate hydrolases"/>
    <property type="match status" value="1"/>
</dbReference>
<organism evidence="2 3">
    <name type="scientific">Methanosalsum zhilinae (strain DSM 4017 / NBRC 107636 / OCM 62 / WeN5)</name>
    <name type="common">Methanohalophilus zhilinae</name>
    <dbReference type="NCBI Taxonomy" id="679901"/>
    <lineage>
        <taxon>Archaea</taxon>
        <taxon>Methanobacteriati</taxon>
        <taxon>Methanobacteriota</taxon>
        <taxon>Stenosarchaea group</taxon>
        <taxon>Methanomicrobia</taxon>
        <taxon>Methanosarcinales</taxon>
        <taxon>Methanosarcinaceae</taxon>
        <taxon>Methanosalsum</taxon>
    </lineage>
</organism>
<dbReference type="AlphaFoldDB" id="F7XLN1"/>
<dbReference type="CDD" id="cd00756">
    <property type="entry name" value="MoaE"/>
    <property type="match status" value="1"/>
</dbReference>
<feature type="domain" description="Molybdopterin-guanine dinucleotide biosynthesis protein B (MobB)" evidence="1">
    <location>
        <begin position="11"/>
        <end position="115"/>
    </location>
</feature>
<dbReference type="GO" id="GO:0005525">
    <property type="term" value="F:GTP binding"/>
    <property type="evidence" value="ECO:0007669"/>
    <property type="project" value="InterPro"/>
</dbReference>
<protein>
    <submittedName>
        <fullName evidence="2">Molybdopterin-guanine dinucleotide biosynthesis protein B</fullName>
    </submittedName>
</protein>
<keyword evidence="3" id="KW-1185">Reference proteome</keyword>
<proteinExistence type="predicted"/>
<dbReference type="GO" id="GO:0006777">
    <property type="term" value="P:Mo-molybdopterin cofactor biosynthetic process"/>
    <property type="evidence" value="ECO:0007669"/>
    <property type="project" value="InterPro"/>
</dbReference>
<dbReference type="NCBIfam" id="TIGR00176">
    <property type="entry name" value="mobB"/>
    <property type="match status" value="1"/>
</dbReference>
<evidence type="ECO:0000313" key="3">
    <source>
        <dbReference type="Proteomes" id="UP000006622"/>
    </source>
</evidence>
<dbReference type="InterPro" id="IPR004435">
    <property type="entry name" value="MobB_dom"/>
</dbReference>
<name>F7XLN1_METZD</name>
<dbReference type="Gene3D" id="3.90.1170.40">
    <property type="entry name" value="Molybdopterin biosynthesis MoaE subunit"/>
    <property type="match status" value="1"/>
</dbReference>
<dbReference type="InterPro" id="IPR027417">
    <property type="entry name" value="P-loop_NTPase"/>
</dbReference>